<comment type="caution">
    <text evidence="1">The sequence shown here is derived from an EMBL/GenBank/DDBJ whole genome shotgun (WGS) entry which is preliminary data.</text>
</comment>
<protein>
    <submittedName>
        <fullName evidence="1">Haloacid dehalogenase domain protein hydrolase</fullName>
    </submittedName>
</protein>
<proteinExistence type="predicted"/>
<dbReference type="EMBL" id="AUZY01011955">
    <property type="protein sequence ID" value="EQD31992.1"/>
    <property type="molecule type" value="Genomic_DNA"/>
</dbReference>
<dbReference type="Gene3D" id="1.10.150.240">
    <property type="entry name" value="Putative phosphatase, domain 2"/>
    <property type="match status" value="1"/>
</dbReference>
<reference evidence="1" key="2">
    <citation type="journal article" date="2014" name="ISME J.">
        <title>Microbial stratification in low pH oxic and suboxic macroscopic growths along an acid mine drainage.</title>
        <authorList>
            <person name="Mendez-Garcia C."/>
            <person name="Mesa V."/>
            <person name="Sprenger R.R."/>
            <person name="Richter M."/>
            <person name="Diez M.S."/>
            <person name="Solano J."/>
            <person name="Bargiela R."/>
            <person name="Golyshina O.V."/>
            <person name="Manteca A."/>
            <person name="Ramos J.L."/>
            <person name="Gallego J.R."/>
            <person name="Llorente I."/>
            <person name="Martins Dos Santos V.A."/>
            <person name="Jensen O.N."/>
            <person name="Pelaez A.I."/>
            <person name="Sanchez J."/>
            <person name="Ferrer M."/>
        </authorList>
    </citation>
    <scope>NUCLEOTIDE SEQUENCE</scope>
</reference>
<dbReference type="PANTHER" id="PTHR43611:SF3">
    <property type="entry name" value="FLAVIN MONONUCLEOTIDE HYDROLASE 1, CHLOROPLATIC"/>
    <property type="match status" value="1"/>
</dbReference>
<dbReference type="SUPFAM" id="SSF56784">
    <property type="entry name" value="HAD-like"/>
    <property type="match status" value="1"/>
</dbReference>
<sequence>MAEISLLLWDVGGVLLSDGWDRASRERAAGRFGLDLPELEQRHAAVAREFESGQLTLEEYLQAVVFTEPRSFSPEDFIAFLHDESRPHPEAIALARRLRAGGRYVLATLNNESRELNRYRLQTFGLKDIFHAFFSSGETGRLKPTGGPTSLP</sequence>
<dbReference type="InterPro" id="IPR023198">
    <property type="entry name" value="PGP-like_dom2"/>
</dbReference>
<keyword evidence="1" id="KW-0378">Hydrolase</keyword>
<dbReference type="InterPro" id="IPR023214">
    <property type="entry name" value="HAD_sf"/>
</dbReference>
<gene>
    <name evidence="1" type="ORF">B1B_17882</name>
</gene>
<dbReference type="AlphaFoldDB" id="T0YJ92"/>
<reference evidence="1" key="1">
    <citation type="submission" date="2013-08" db="EMBL/GenBank/DDBJ databases">
        <authorList>
            <person name="Mendez C."/>
            <person name="Richter M."/>
            <person name="Ferrer M."/>
            <person name="Sanchez J."/>
        </authorList>
    </citation>
    <scope>NUCLEOTIDE SEQUENCE</scope>
</reference>
<name>T0YJ92_9ZZZZ</name>
<dbReference type="InterPro" id="IPR036412">
    <property type="entry name" value="HAD-like_sf"/>
</dbReference>
<dbReference type="Pfam" id="PF00702">
    <property type="entry name" value="Hydrolase"/>
    <property type="match status" value="1"/>
</dbReference>
<dbReference type="PANTHER" id="PTHR43611">
    <property type="entry name" value="ALPHA-D-GLUCOSE 1-PHOSPHATE PHOSPHATASE"/>
    <property type="match status" value="1"/>
</dbReference>
<dbReference type="Gene3D" id="3.40.50.1000">
    <property type="entry name" value="HAD superfamily/HAD-like"/>
    <property type="match status" value="1"/>
</dbReference>
<evidence type="ECO:0000313" key="1">
    <source>
        <dbReference type="EMBL" id="EQD31992.1"/>
    </source>
</evidence>
<accession>T0YJ92</accession>
<organism evidence="1">
    <name type="scientific">mine drainage metagenome</name>
    <dbReference type="NCBI Taxonomy" id="410659"/>
    <lineage>
        <taxon>unclassified sequences</taxon>
        <taxon>metagenomes</taxon>
        <taxon>ecological metagenomes</taxon>
    </lineage>
</organism>
<dbReference type="GO" id="GO:0016787">
    <property type="term" value="F:hydrolase activity"/>
    <property type="evidence" value="ECO:0007669"/>
    <property type="project" value="UniProtKB-KW"/>
</dbReference>